<dbReference type="InterPro" id="IPR002575">
    <property type="entry name" value="Aminoglycoside_PTrfase"/>
</dbReference>
<dbReference type="Pfam" id="PF01636">
    <property type="entry name" value="APH"/>
    <property type="match status" value="1"/>
</dbReference>
<reference evidence="2 3" key="1">
    <citation type="submission" date="2019-01" db="EMBL/GenBank/DDBJ databases">
        <title>Egibacter rhizosphaerae EGI 80759T.</title>
        <authorList>
            <person name="Chen D.-D."/>
            <person name="Tian Y."/>
            <person name="Jiao J.-Y."/>
            <person name="Zhang X.-T."/>
            <person name="Zhang Y.-G."/>
            <person name="Zhang Y."/>
            <person name="Xiao M."/>
            <person name="Shu W.-S."/>
            <person name="Li W.-J."/>
        </authorList>
    </citation>
    <scope>NUCLEOTIDE SEQUENCE [LARGE SCALE GENOMIC DNA]</scope>
    <source>
        <strain evidence="2 3">EGI 80759</strain>
    </source>
</reference>
<dbReference type="RefSeq" id="WP_131153846.1">
    <property type="nucleotide sequence ID" value="NZ_CP036402.1"/>
</dbReference>
<name>A0A411YCB4_9ACTN</name>
<evidence type="ECO:0000259" key="1">
    <source>
        <dbReference type="Pfam" id="PF01636"/>
    </source>
</evidence>
<dbReference type="KEGG" id="erz:ER308_04360"/>
<protein>
    <submittedName>
        <fullName evidence="2">Aminoglycoside phosphotransferase family protein</fullName>
    </submittedName>
</protein>
<dbReference type="OrthoDB" id="9797603at2"/>
<dbReference type="InterPro" id="IPR011009">
    <property type="entry name" value="Kinase-like_dom_sf"/>
</dbReference>
<feature type="domain" description="Aminoglycoside phosphotransferase" evidence="1">
    <location>
        <begin position="24"/>
        <end position="249"/>
    </location>
</feature>
<keyword evidence="3" id="KW-1185">Reference proteome</keyword>
<gene>
    <name evidence="2" type="ORF">ER308_04360</name>
</gene>
<dbReference type="Gene3D" id="3.90.1200.10">
    <property type="match status" value="1"/>
</dbReference>
<dbReference type="SUPFAM" id="SSF56112">
    <property type="entry name" value="Protein kinase-like (PK-like)"/>
    <property type="match status" value="1"/>
</dbReference>
<dbReference type="GO" id="GO:0016740">
    <property type="term" value="F:transferase activity"/>
    <property type="evidence" value="ECO:0007669"/>
    <property type="project" value="UniProtKB-KW"/>
</dbReference>
<dbReference type="AlphaFoldDB" id="A0A411YCB4"/>
<organism evidence="2 3">
    <name type="scientific">Egibacter rhizosphaerae</name>
    <dbReference type="NCBI Taxonomy" id="1670831"/>
    <lineage>
        <taxon>Bacteria</taxon>
        <taxon>Bacillati</taxon>
        <taxon>Actinomycetota</taxon>
        <taxon>Nitriliruptoria</taxon>
        <taxon>Egibacterales</taxon>
        <taxon>Egibacteraceae</taxon>
        <taxon>Egibacter</taxon>
    </lineage>
</organism>
<dbReference type="Gene3D" id="3.30.200.20">
    <property type="entry name" value="Phosphorylase Kinase, domain 1"/>
    <property type="match status" value="1"/>
</dbReference>
<proteinExistence type="predicted"/>
<accession>A0A411YCB4</accession>
<dbReference type="InterPro" id="IPR051678">
    <property type="entry name" value="AGP_Transferase"/>
</dbReference>
<evidence type="ECO:0000313" key="3">
    <source>
        <dbReference type="Proteomes" id="UP000291469"/>
    </source>
</evidence>
<evidence type="ECO:0000313" key="2">
    <source>
        <dbReference type="EMBL" id="QBI18849.1"/>
    </source>
</evidence>
<dbReference type="Proteomes" id="UP000291469">
    <property type="component" value="Chromosome"/>
</dbReference>
<keyword evidence="2" id="KW-0808">Transferase</keyword>
<dbReference type="EMBL" id="CP036402">
    <property type="protein sequence ID" value="QBI18849.1"/>
    <property type="molecule type" value="Genomic_DNA"/>
</dbReference>
<dbReference type="PANTHER" id="PTHR21310">
    <property type="entry name" value="AMINOGLYCOSIDE PHOSPHOTRANSFERASE-RELATED-RELATED"/>
    <property type="match status" value="1"/>
</dbReference>
<sequence length="289" mass="31617">MTAPAHDLVVWLRRRLERPDLTTSLLGSGTDHEVYAADDDLVVRVARTHDLARGHALVREASLLTYLSGRLGIAIPVPVLVDAGRGVLVCRRIAGRSLLGMGVNDPLAVAAPLADALSKLHATPITLASEMAAPDPYPLPTWRDDAADTYRSIAGELPIDARRALEAFLASPTPHEPTAIALCHNDLGAEHLLVDPQDGRLTGIIDWSDAALTDPCRDFARLFRDFGPRVLERILGEYSCELGVGSRDRIAFYARCTLIEDLAFGFEAGDRRYRDAAIAHLEHTFRRHP</sequence>